<dbReference type="GO" id="GO:0000794">
    <property type="term" value="C:condensed nuclear chromosome"/>
    <property type="evidence" value="ECO:0007669"/>
    <property type="project" value="TreeGrafter"/>
</dbReference>
<comment type="cofactor">
    <cofactor evidence="1">
        <name>Zn(2+)</name>
        <dbReference type="ChEBI" id="CHEBI:29105"/>
    </cofactor>
</comment>
<evidence type="ECO:0000256" key="10">
    <source>
        <dbReference type="SAM" id="Coils"/>
    </source>
</evidence>
<dbReference type="GO" id="GO:0006302">
    <property type="term" value="P:double-strand break repair"/>
    <property type="evidence" value="ECO:0007669"/>
    <property type="project" value="InterPro"/>
</dbReference>
<reference evidence="13 14" key="1">
    <citation type="journal article" date="2018" name="New Phytol.">
        <title>Phylogenomics of Endogonaceae and evolution of mycorrhizas within Mucoromycota.</title>
        <authorList>
            <person name="Chang Y."/>
            <person name="Desiro A."/>
            <person name="Na H."/>
            <person name="Sandor L."/>
            <person name="Lipzen A."/>
            <person name="Clum A."/>
            <person name="Barry K."/>
            <person name="Grigoriev I.V."/>
            <person name="Martin F.M."/>
            <person name="Stajich J.E."/>
            <person name="Smith M.E."/>
            <person name="Bonito G."/>
            <person name="Spatafora J.W."/>
        </authorList>
    </citation>
    <scope>NUCLEOTIDE SEQUENCE [LARGE SCALE GENOMIC DNA]</scope>
    <source>
        <strain evidence="13 14">AD002</strain>
    </source>
</reference>
<feature type="coiled-coil region" evidence="10">
    <location>
        <begin position="802"/>
        <end position="912"/>
    </location>
</feature>
<dbReference type="Gene3D" id="3.40.50.300">
    <property type="entry name" value="P-loop containing nucleotide triphosphate hydrolases"/>
    <property type="match status" value="1"/>
</dbReference>
<keyword evidence="11" id="KW-0812">Transmembrane</keyword>
<dbReference type="GO" id="GO:0051880">
    <property type="term" value="F:G-quadruplex DNA binding"/>
    <property type="evidence" value="ECO:0007669"/>
    <property type="project" value="TreeGrafter"/>
</dbReference>
<dbReference type="GO" id="GO:0070192">
    <property type="term" value="P:chromosome organization involved in meiotic cell cycle"/>
    <property type="evidence" value="ECO:0007669"/>
    <property type="project" value="TreeGrafter"/>
</dbReference>
<dbReference type="EMBL" id="RBNJ01013140">
    <property type="protein sequence ID" value="RUS25381.1"/>
    <property type="molecule type" value="Genomic_DNA"/>
</dbReference>
<evidence type="ECO:0000256" key="6">
    <source>
        <dbReference type="ARBA" id="ARBA00022723"/>
    </source>
</evidence>
<keyword evidence="5" id="KW-0158">Chromosome</keyword>
<keyword evidence="14" id="KW-1185">Reference proteome</keyword>
<dbReference type="Proteomes" id="UP000274822">
    <property type="component" value="Unassembled WGS sequence"/>
</dbReference>
<evidence type="ECO:0000256" key="7">
    <source>
        <dbReference type="ARBA" id="ARBA00022833"/>
    </source>
</evidence>
<dbReference type="SUPFAM" id="SSF52540">
    <property type="entry name" value="P-loop containing nucleoside triphosphate hydrolases"/>
    <property type="match status" value="1"/>
</dbReference>
<feature type="domain" description="Rad50/SbcC-type AAA" evidence="12">
    <location>
        <begin position="33"/>
        <end position="286"/>
    </location>
</feature>
<sequence>MVGDRRDVTPTRVFLGTVLSRLLHSYTMSSIEKLLIRGFRSFDPNGTNVIEFYSPLTLIVGHNGSGKTTMILALLLLLNVSSTPVLAILRLTAKVAHSFTIPRSVSVNPGTNCLHLERFAEINPDIGIPFLLKVAHETEVLAQVKLKFHNVNGRQMVCTRSIQVLQQKNKLSVKTLESSLLAKDPETGEQVSISARCADIDSDIPLHLGASQAILDNVIFCHQEESFWPLSESGVLKKKFDEIFASTKYTRALDNIKTLRKEQSQEIREDRIKLDHLQANKEKAEEVSFCLYSCPRISFYECVPVGTIKNAIQRHGRLLYFIRSMLETTRVQIDTYKNSVGELDMKIGSLTEELEERMEKQQKYQDIVSSIKELEGERARLTKSQDDLAPYFELLLESKQELDRLMDQHTSKLAKHDGTKYELEKRMNRKSDDLNQLRSALTKIAGQKSVMQAELEAHNQEILKRDEVIRMISRERNFKGYESSSFSSEDVRSILAKLKAQVEERESRVERIKTDLRKQECGITENLTALNKTLAAHVEGRRNARSQMDSNRQKIERLKEQLNKLEVSEAELGFLQNKLRDEERALNDASTKRDSGDMEAMLDAKRREKSQVDDQIKRFHDEIRSLTQQVDTRAKLELMRSDMEKKSGEISETLESCKKDFKACVGHDPTPQNMMHDINQLLLSKNRQIRTCEDSSEKAKRELTSISTKLKSANASLQRKSRQRGDIVAAITPVCNNQDLPSVLAEIETGLMDVRDQYAGLESAASLYGKFKQKSEKDRNCALCTRAFSKQVDLESFLRSLIDRVPVQKLELERNIEDLERRRDELREMRPQWDTLVRLNEIEIPEHNHEIEEQERRKLVAEKDVKETATEMEILKEEIKSITDLRKQAENIARIDKEKKKIGSDIRQLEQDLRISGSTKTIDDCQRECGELQIRRYISFLGVFASLLRIPPPHFSLFFPENSGVYFIYVRAYIDCDVFLEISNNIQRELEELNKENLAMERDISVKTNRRHVTRGKLTDLEHSFAERDRLQREIEQFHDDNKIQANKEKV</sequence>
<dbReference type="GO" id="GO:0007004">
    <property type="term" value="P:telomere maintenance via telomerase"/>
    <property type="evidence" value="ECO:0007669"/>
    <property type="project" value="TreeGrafter"/>
</dbReference>
<keyword evidence="10" id="KW-0175">Coiled coil</keyword>
<dbReference type="PANTHER" id="PTHR18867:SF12">
    <property type="entry name" value="DNA REPAIR PROTEIN RAD50"/>
    <property type="match status" value="1"/>
</dbReference>
<comment type="caution">
    <text evidence="13">The sequence shown here is derived from an EMBL/GenBank/DDBJ whole genome shotgun (WGS) entry which is preliminary data.</text>
</comment>
<dbReference type="GO" id="GO:0016887">
    <property type="term" value="F:ATP hydrolysis activity"/>
    <property type="evidence" value="ECO:0007669"/>
    <property type="project" value="InterPro"/>
</dbReference>
<dbReference type="GO" id="GO:0003691">
    <property type="term" value="F:double-stranded telomeric DNA binding"/>
    <property type="evidence" value="ECO:0007669"/>
    <property type="project" value="TreeGrafter"/>
</dbReference>
<comment type="catalytic activity">
    <reaction evidence="9">
        <text>ATP + H2O = ADP + phosphate + H(+)</text>
        <dbReference type="Rhea" id="RHEA:13065"/>
        <dbReference type="ChEBI" id="CHEBI:15377"/>
        <dbReference type="ChEBI" id="CHEBI:15378"/>
        <dbReference type="ChEBI" id="CHEBI:30616"/>
        <dbReference type="ChEBI" id="CHEBI:43474"/>
        <dbReference type="ChEBI" id="CHEBI:456216"/>
    </reaction>
</comment>
<keyword evidence="7" id="KW-0862">Zinc</keyword>
<keyword evidence="11" id="KW-1133">Transmembrane helix</keyword>
<dbReference type="Gene3D" id="1.10.287.1490">
    <property type="match status" value="1"/>
</dbReference>
<dbReference type="PANTHER" id="PTHR18867">
    <property type="entry name" value="RAD50"/>
    <property type="match status" value="1"/>
</dbReference>
<accession>A0A433Q6K3</accession>
<proteinExistence type="inferred from homology"/>
<keyword evidence="11" id="KW-0472">Membrane</keyword>
<dbReference type="GO" id="GO:0030870">
    <property type="term" value="C:Mre11 complex"/>
    <property type="evidence" value="ECO:0007669"/>
    <property type="project" value="TreeGrafter"/>
</dbReference>
<dbReference type="GO" id="GO:0000722">
    <property type="term" value="P:telomere maintenance via recombination"/>
    <property type="evidence" value="ECO:0007669"/>
    <property type="project" value="TreeGrafter"/>
</dbReference>
<dbReference type="AlphaFoldDB" id="A0A433Q6K3"/>
<evidence type="ECO:0000313" key="14">
    <source>
        <dbReference type="Proteomes" id="UP000274822"/>
    </source>
</evidence>
<evidence type="ECO:0000256" key="3">
    <source>
        <dbReference type="ARBA" id="ARBA00004286"/>
    </source>
</evidence>
<evidence type="ECO:0000259" key="12">
    <source>
        <dbReference type="Pfam" id="PF13476"/>
    </source>
</evidence>
<comment type="subcellular location">
    <subcellularLocation>
        <location evidence="3">Chromosome</location>
    </subcellularLocation>
    <subcellularLocation>
        <location evidence="2">Nucleus</location>
    </subcellularLocation>
</comment>
<dbReference type="GO" id="GO:0043047">
    <property type="term" value="F:single-stranded telomeric DNA binding"/>
    <property type="evidence" value="ECO:0007669"/>
    <property type="project" value="TreeGrafter"/>
</dbReference>
<name>A0A433Q6K3_9FUNG</name>
<comment type="similarity">
    <text evidence="4">Belongs to the SMC family. RAD50 subfamily.</text>
</comment>
<evidence type="ECO:0000256" key="1">
    <source>
        <dbReference type="ARBA" id="ARBA00001947"/>
    </source>
</evidence>
<keyword evidence="6" id="KW-0479">Metal-binding</keyword>
<dbReference type="InterPro" id="IPR038729">
    <property type="entry name" value="Rad50/SbcC_AAA"/>
</dbReference>
<evidence type="ECO:0000256" key="11">
    <source>
        <dbReference type="SAM" id="Phobius"/>
    </source>
</evidence>
<feature type="coiled-coil region" evidence="10">
    <location>
        <begin position="260"/>
        <end position="287"/>
    </location>
</feature>
<evidence type="ECO:0000256" key="2">
    <source>
        <dbReference type="ARBA" id="ARBA00004123"/>
    </source>
</evidence>
<evidence type="ECO:0000256" key="9">
    <source>
        <dbReference type="ARBA" id="ARBA00049360"/>
    </source>
</evidence>
<feature type="non-terminal residue" evidence="13">
    <location>
        <position position="1051"/>
    </location>
</feature>
<dbReference type="Pfam" id="PF13476">
    <property type="entry name" value="AAA_23"/>
    <property type="match status" value="1"/>
</dbReference>
<evidence type="ECO:0000313" key="13">
    <source>
        <dbReference type="EMBL" id="RUS25381.1"/>
    </source>
</evidence>
<feature type="coiled-coil region" evidence="10">
    <location>
        <begin position="541"/>
        <end position="629"/>
    </location>
</feature>
<gene>
    <name evidence="13" type="ORF">BC938DRAFT_472252</name>
</gene>
<protein>
    <recommendedName>
        <fullName evidence="12">Rad50/SbcC-type AAA domain-containing protein</fullName>
    </recommendedName>
</protein>
<dbReference type="GO" id="GO:0046872">
    <property type="term" value="F:metal ion binding"/>
    <property type="evidence" value="ECO:0007669"/>
    <property type="project" value="UniProtKB-KW"/>
</dbReference>
<keyword evidence="8" id="KW-0539">Nucleus</keyword>
<evidence type="ECO:0000256" key="4">
    <source>
        <dbReference type="ARBA" id="ARBA00009439"/>
    </source>
</evidence>
<evidence type="ECO:0000256" key="5">
    <source>
        <dbReference type="ARBA" id="ARBA00022454"/>
    </source>
</evidence>
<organism evidence="13 14">
    <name type="scientific">Jimgerdemannia flammicorona</name>
    <dbReference type="NCBI Taxonomy" id="994334"/>
    <lineage>
        <taxon>Eukaryota</taxon>
        <taxon>Fungi</taxon>
        <taxon>Fungi incertae sedis</taxon>
        <taxon>Mucoromycota</taxon>
        <taxon>Mucoromycotina</taxon>
        <taxon>Endogonomycetes</taxon>
        <taxon>Endogonales</taxon>
        <taxon>Endogonaceae</taxon>
        <taxon>Jimgerdemannia</taxon>
    </lineage>
</organism>
<feature type="transmembrane region" description="Helical" evidence="11">
    <location>
        <begin position="71"/>
        <end position="93"/>
    </location>
</feature>
<dbReference type="InterPro" id="IPR027417">
    <property type="entry name" value="P-loop_NTPase"/>
</dbReference>
<feature type="coiled-coil region" evidence="10">
    <location>
        <begin position="976"/>
        <end position="1048"/>
    </location>
</feature>
<evidence type="ECO:0000256" key="8">
    <source>
        <dbReference type="ARBA" id="ARBA00023242"/>
    </source>
</evidence>